<feature type="compositionally biased region" description="Polar residues" evidence="1">
    <location>
        <begin position="40"/>
        <end position="51"/>
    </location>
</feature>
<organism evidence="2 3">
    <name type="scientific">Glycine soja</name>
    <name type="common">Wild soybean</name>
    <dbReference type="NCBI Taxonomy" id="3848"/>
    <lineage>
        <taxon>Eukaryota</taxon>
        <taxon>Viridiplantae</taxon>
        <taxon>Streptophyta</taxon>
        <taxon>Embryophyta</taxon>
        <taxon>Tracheophyta</taxon>
        <taxon>Spermatophyta</taxon>
        <taxon>Magnoliopsida</taxon>
        <taxon>eudicotyledons</taxon>
        <taxon>Gunneridae</taxon>
        <taxon>Pentapetalae</taxon>
        <taxon>rosids</taxon>
        <taxon>fabids</taxon>
        <taxon>Fabales</taxon>
        <taxon>Fabaceae</taxon>
        <taxon>Papilionoideae</taxon>
        <taxon>50 kb inversion clade</taxon>
        <taxon>NPAAA clade</taxon>
        <taxon>indigoferoid/millettioid clade</taxon>
        <taxon>Phaseoleae</taxon>
        <taxon>Glycine</taxon>
        <taxon>Glycine subgen. Soja</taxon>
    </lineage>
</organism>
<accession>A0A445G7M5</accession>
<evidence type="ECO:0000256" key="1">
    <source>
        <dbReference type="SAM" id="MobiDB-lite"/>
    </source>
</evidence>
<dbReference type="EMBL" id="QZWG01000017">
    <property type="protein sequence ID" value="RZB57156.1"/>
    <property type="molecule type" value="Genomic_DNA"/>
</dbReference>
<keyword evidence="3" id="KW-1185">Reference proteome</keyword>
<dbReference type="Proteomes" id="UP000289340">
    <property type="component" value="Chromosome 17"/>
</dbReference>
<dbReference type="GO" id="GO:0005634">
    <property type="term" value="C:nucleus"/>
    <property type="evidence" value="ECO:0007669"/>
    <property type="project" value="TreeGrafter"/>
</dbReference>
<evidence type="ECO:0000313" key="3">
    <source>
        <dbReference type="Proteomes" id="UP000289340"/>
    </source>
</evidence>
<feature type="region of interest" description="Disordered" evidence="1">
    <location>
        <begin position="141"/>
        <end position="167"/>
    </location>
</feature>
<dbReference type="PANTHER" id="PTHR34798:SF1">
    <property type="entry name" value="TIC-LIKE PROTEIN"/>
    <property type="match status" value="1"/>
</dbReference>
<feature type="region of interest" description="Disordered" evidence="1">
    <location>
        <begin position="33"/>
        <end position="52"/>
    </location>
</feature>
<feature type="compositionally biased region" description="Basic and acidic residues" evidence="1">
    <location>
        <begin position="74"/>
        <end position="84"/>
    </location>
</feature>
<feature type="region of interest" description="Disordered" evidence="1">
    <location>
        <begin position="73"/>
        <end position="119"/>
    </location>
</feature>
<name>A0A445G7M5_GLYSO</name>
<reference evidence="2 3" key="1">
    <citation type="submission" date="2018-09" db="EMBL/GenBank/DDBJ databases">
        <title>A high-quality reference genome of wild soybean provides a powerful tool to mine soybean genomes.</title>
        <authorList>
            <person name="Xie M."/>
            <person name="Chung C.Y.L."/>
            <person name="Li M.-W."/>
            <person name="Wong F.-L."/>
            <person name="Chan T.-F."/>
            <person name="Lam H.-M."/>
        </authorList>
    </citation>
    <scope>NUCLEOTIDE SEQUENCE [LARGE SCALE GENOMIC DNA]</scope>
    <source>
        <strain evidence="3">cv. W05</strain>
        <tissue evidence="2">Hypocotyl of etiolated seedlings</tissue>
    </source>
</reference>
<sequence length="167" mass="18253">IMLQKEIKPVSKTSKSSSSDLEIEIAELLYEKKKMEDNDNSSTLVPNNSTKELSRIQIEQHADVDYHVCPSLEAPKEDIGEDRMNSSAGFGDASADGRSVSPTKESPSCSMLDAEKPYSSSNRVMSAFPEANTQRVGKFETDLMAPPPMGLSPEVDDLSMGDFISET</sequence>
<feature type="non-terminal residue" evidence="2">
    <location>
        <position position="1"/>
    </location>
</feature>
<evidence type="ECO:0000313" key="2">
    <source>
        <dbReference type="EMBL" id="RZB57156.1"/>
    </source>
</evidence>
<dbReference type="GO" id="GO:0042752">
    <property type="term" value="P:regulation of circadian rhythm"/>
    <property type="evidence" value="ECO:0007669"/>
    <property type="project" value="InterPro"/>
</dbReference>
<proteinExistence type="predicted"/>
<comment type="caution">
    <text evidence="2">The sequence shown here is derived from an EMBL/GenBank/DDBJ whole genome shotgun (WGS) entry which is preliminary data.</text>
</comment>
<feature type="region of interest" description="Disordered" evidence="1">
    <location>
        <begin position="1"/>
        <end position="20"/>
    </location>
</feature>
<gene>
    <name evidence="2" type="ORF">D0Y65_046008</name>
</gene>
<dbReference type="InterPro" id="IPR039317">
    <property type="entry name" value="TIC"/>
</dbReference>
<dbReference type="AlphaFoldDB" id="A0A445G7M5"/>
<feature type="compositionally biased region" description="Polar residues" evidence="1">
    <location>
        <begin position="100"/>
        <end position="109"/>
    </location>
</feature>
<protein>
    <submittedName>
        <fullName evidence="2">Uncharacterized protein</fullName>
    </submittedName>
</protein>
<dbReference type="PANTHER" id="PTHR34798">
    <property type="entry name" value="PROTEIN TIME FOR COFFEE"/>
    <property type="match status" value="1"/>
</dbReference>